<proteinExistence type="predicted"/>
<organism evidence="2 3">
    <name type="scientific">Larkinella humicola</name>
    <dbReference type="NCBI Taxonomy" id="2607654"/>
    <lineage>
        <taxon>Bacteria</taxon>
        <taxon>Pseudomonadati</taxon>
        <taxon>Bacteroidota</taxon>
        <taxon>Cytophagia</taxon>
        <taxon>Cytophagales</taxon>
        <taxon>Spirosomataceae</taxon>
        <taxon>Larkinella</taxon>
    </lineage>
</organism>
<reference evidence="2 3" key="1">
    <citation type="submission" date="2019-09" db="EMBL/GenBank/DDBJ databases">
        <title>Genome Sequence of Larkinella sp MA1.</title>
        <authorList>
            <person name="Srinivasan S."/>
        </authorList>
    </citation>
    <scope>NUCLEOTIDE SEQUENCE [LARGE SCALE GENOMIC DNA]</scope>
    <source>
        <strain evidence="2 3">MA1</strain>
    </source>
</reference>
<dbReference type="InterPro" id="IPR002826">
    <property type="entry name" value="MptE-like"/>
</dbReference>
<dbReference type="Proteomes" id="UP000326344">
    <property type="component" value="Unassembled WGS sequence"/>
</dbReference>
<dbReference type="Pfam" id="PF01973">
    <property type="entry name" value="MptE-like"/>
    <property type="match status" value="1"/>
</dbReference>
<evidence type="ECO:0000313" key="2">
    <source>
        <dbReference type="EMBL" id="KAA9354097.1"/>
    </source>
</evidence>
<dbReference type="AlphaFoldDB" id="A0A5N1JHW2"/>
<gene>
    <name evidence="2" type="ORF">F0P93_12685</name>
</gene>
<comment type="caution">
    <text evidence="2">The sequence shown here is derived from an EMBL/GenBank/DDBJ whole genome shotgun (WGS) entry which is preliminary data.</text>
</comment>
<accession>A0A5N1JHW2</accession>
<dbReference type="EMBL" id="VTWS01000003">
    <property type="protein sequence ID" value="KAA9354097.1"/>
    <property type="molecule type" value="Genomic_DNA"/>
</dbReference>
<sequence>MDNDPTLKINPTLNPYRQALKLCYDRLVWDIDPRSWSSRNKLLKWKDKYKGEKAVILCNGPSLNKVDFSLLKNTFTFGLNKINLLFDRSDFRPSFIAAVNLLVIEQNKDFYNSTDIPLFLRSEGKEFVKNRENVSFLHTSNQQKFSKDISISLWEGGTVTFVAMQLAYHMGFSEVALVGCDHYFNAKGAPGRLAVSNGDDDSHFDKRYFSNGMKWQLPEIYTSEYSYNLAKLAYNADNRAIYNATDGGALEIFERIELTKFVNK</sequence>
<protein>
    <submittedName>
        <fullName evidence="2">DUF115 domain-containing protein</fullName>
    </submittedName>
</protein>
<name>A0A5N1JHW2_9BACT</name>
<feature type="domain" description="6-hydroxymethylpterin diphosphokinase MptE-like" evidence="1">
    <location>
        <begin position="42"/>
        <end position="184"/>
    </location>
</feature>
<dbReference type="Gene3D" id="3.90.1480.10">
    <property type="entry name" value="Alpha-2,3-sialyltransferase"/>
    <property type="match status" value="1"/>
</dbReference>
<evidence type="ECO:0000313" key="3">
    <source>
        <dbReference type="Proteomes" id="UP000326344"/>
    </source>
</evidence>
<evidence type="ECO:0000259" key="1">
    <source>
        <dbReference type="Pfam" id="PF01973"/>
    </source>
</evidence>
<keyword evidence="3" id="KW-1185">Reference proteome</keyword>